<evidence type="ECO:0000259" key="20">
    <source>
        <dbReference type="Pfam" id="PF01930"/>
    </source>
</evidence>
<keyword evidence="6 19" id="KW-0479">Metal-binding</keyword>
<dbReference type="GO" id="GO:0005694">
    <property type="term" value="C:chromosome"/>
    <property type="evidence" value="ECO:0007669"/>
    <property type="project" value="UniProtKB-SubCell"/>
</dbReference>
<dbReference type="InterPro" id="IPR041677">
    <property type="entry name" value="DNA2/NAM7_AAA_11"/>
</dbReference>
<dbReference type="CDD" id="cd22318">
    <property type="entry name" value="DNA2_N-like"/>
    <property type="match status" value="1"/>
</dbReference>
<reference evidence="24 25" key="1">
    <citation type="submission" date="2018-08" db="EMBL/GenBank/DDBJ databases">
        <title>Genome and evolution of the arbuscular mycorrhizal fungus Diversispora epigaea (formerly Glomus versiforme) and its bacterial endosymbionts.</title>
        <authorList>
            <person name="Sun X."/>
            <person name="Fei Z."/>
            <person name="Harrison M."/>
        </authorList>
    </citation>
    <scope>NUCLEOTIDE SEQUENCE [LARGE SCALE GENOMIC DNA]</scope>
    <source>
        <strain evidence="24 25">IT104</strain>
    </source>
</reference>
<accession>A0A397GCF3</accession>
<evidence type="ECO:0000256" key="13">
    <source>
        <dbReference type="ARBA" id="ARBA00023014"/>
    </source>
</evidence>
<keyword evidence="17 19" id="KW-0511">Multifunctional enzyme</keyword>
<name>A0A397GCF3_9GLOM</name>
<evidence type="ECO:0000313" key="24">
    <source>
        <dbReference type="EMBL" id="RHZ46643.1"/>
    </source>
</evidence>
<evidence type="ECO:0000259" key="21">
    <source>
        <dbReference type="Pfam" id="PF08696"/>
    </source>
</evidence>
<dbReference type="EMBL" id="PQFF01000507">
    <property type="protein sequence ID" value="RHZ46643.1"/>
    <property type="molecule type" value="Genomic_DNA"/>
</dbReference>
<keyword evidence="10 19" id="KW-0347">Helicase</keyword>
<dbReference type="FunFam" id="3.40.50.300:FF:001170">
    <property type="entry name" value="DNA replication helicase Dna2"/>
    <property type="match status" value="1"/>
</dbReference>
<dbReference type="Gene3D" id="3.40.50.300">
    <property type="entry name" value="P-loop containing nucleotide triphosphate hydrolases"/>
    <property type="match status" value="3"/>
</dbReference>
<dbReference type="AlphaFoldDB" id="A0A397GCF3"/>
<keyword evidence="5 19" id="KW-0540">Nuclease</keyword>
<evidence type="ECO:0000256" key="2">
    <source>
        <dbReference type="ARBA" id="ARBA00007913"/>
    </source>
</evidence>
<dbReference type="GO" id="GO:0005737">
    <property type="term" value="C:cytoplasm"/>
    <property type="evidence" value="ECO:0007669"/>
    <property type="project" value="TreeGrafter"/>
</dbReference>
<feature type="domain" description="DNA replication factor Dna2 N-terminal" evidence="21">
    <location>
        <begin position="72"/>
        <end position="267"/>
    </location>
</feature>
<gene>
    <name evidence="24" type="ORF">Glove_610g6</name>
</gene>
<comment type="caution">
    <text evidence="24">The sequence shown here is derived from an EMBL/GenBank/DDBJ whole genome shotgun (WGS) entry which is preliminary data.</text>
</comment>
<dbReference type="InterPro" id="IPR011604">
    <property type="entry name" value="PDDEXK-like_dom_sf"/>
</dbReference>
<dbReference type="GO" id="GO:0071932">
    <property type="term" value="P:replication fork reversal"/>
    <property type="evidence" value="ECO:0007669"/>
    <property type="project" value="TreeGrafter"/>
</dbReference>
<keyword evidence="4 19" id="KW-0235">DNA replication</keyword>
<evidence type="ECO:0000256" key="10">
    <source>
        <dbReference type="ARBA" id="ARBA00022806"/>
    </source>
</evidence>
<dbReference type="InterPro" id="IPR045055">
    <property type="entry name" value="DNA2/NAM7-like"/>
</dbReference>
<keyword evidence="19" id="KW-0158">Chromosome</keyword>
<evidence type="ECO:0000259" key="23">
    <source>
        <dbReference type="Pfam" id="PF13087"/>
    </source>
</evidence>
<dbReference type="Proteomes" id="UP000266861">
    <property type="component" value="Unassembled WGS sequence"/>
</dbReference>
<evidence type="ECO:0000256" key="11">
    <source>
        <dbReference type="ARBA" id="ARBA00022840"/>
    </source>
</evidence>
<dbReference type="InterPro" id="IPR027417">
    <property type="entry name" value="P-loop_NTPase"/>
</dbReference>
<dbReference type="Pfam" id="PF08696">
    <property type="entry name" value="Dna2"/>
    <property type="match status" value="1"/>
</dbReference>
<dbReference type="GO" id="GO:0005634">
    <property type="term" value="C:nucleus"/>
    <property type="evidence" value="ECO:0007669"/>
    <property type="project" value="UniProtKB-SubCell"/>
</dbReference>
<keyword evidence="25" id="KW-1185">Reference proteome</keyword>
<dbReference type="InterPro" id="IPR041679">
    <property type="entry name" value="DNA2/NAM7-like_C"/>
</dbReference>
<dbReference type="STRING" id="1348612.A0A397GCF3"/>
<keyword evidence="13 19" id="KW-0411">Iron-sulfur</keyword>
<dbReference type="Pfam" id="PF13086">
    <property type="entry name" value="AAA_11"/>
    <property type="match status" value="2"/>
</dbReference>
<comment type="similarity">
    <text evidence="2 19">Belongs to the DNA2/NAM7 helicase family.</text>
</comment>
<proteinExistence type="inferred from homology"/>
<evidence type="ECO:0000256" key="12">
    <source>
        <dbReference type="ARBA" id="ARBA00023004"/>
    </source>
</evidence>
<keyword evidence="12 19" id="KW-0408">Iron</keyword>
<evidence type="ECO:0000256" key="18">
    <source>
        <dbReference type="ARBA" id="ARBA00047995"/>
    </source>
</evidence>
<dbReference type="GO" id="GO:0017116">
    <property type="term" value="F:single-stranded DNA helicase activity"/>
    <property type="evidence" value="ECO:0007669"/>
    <property type="project" value="UniProtKB-UniRule"/>
</dbReference>
<comment type="function">
    <text evidence="19">Key enzyme involved in DNA replication and DNA repair. Involved in Okazaki fragments processing by cleaving long flaps that escape FEN1: flaps that are longer than 27 nucleotides are coated by replication protein A complex (RPA), leading to recruit DNA2 which cleaves the flap until it is too short to bind RPA and becomes a substrate for FEN1. Also involved in 5'-end resection of DNA during double-strand break (DSB) repair by mediating the cleavage of 5'-ssDNA.</text>
</comment>
<keyword evidence="11 19" id="KW-0067">ATP-binding</keyword>
<dbReference type="GO" id="GO:0005524">
    <property type="term" value="F:ATP binding"/>
    <property type="evidence" value="ECO:0007669"/>
    <property type="project" value="UniProtKB-UniRule"/>
</dbReference>
<keyword evidence="3 19" id="KW-0004">4Fe-4S</keyword>
<keyword evidence="14 19" id="KW-0238">DNA-binding</keyword>
<keyword evidence="9 19" id="KW-0378">Hydrolase</keyword>
<protein>
    <recommendedName>
        <fullName evidence="19">DNA replication ATP-dependent helicase/nuclease</fullName>
        <ecNumber evidence="19">3.1.-.-</ecNumber>
        <ecNumber evidence="19">3.6.4.12</ecNumber>
    </recommendedName>
</protein>
<dbReference type="GO" id="GO:0016887">
    <property type="term" value="F:ATP hydrolysis activity"/>
    <property type="evidence" value="ECO:0007669"/>
    <property type="project" value="RHEA"/>
</dbReference>
<organism evidence="24 25">
    <name type="scientific">Diversispora epigaea</name>
    <dbReference type="NCBI Taxonomy" id="1348612"/>
    <lineage>
        <taxon>Eukaryota</taxon>
        <taxon>Fungi</taxon>
        <taxon>Fungi incertae sedis</taxon>
        <taxon>Mucoromycota</taxon>
        <taxon>Glomeromycotina</taxon>
        <taxon>Glomeromycetes</taxon>
        <taxon>Diversisporales</taxon>
        <taxon>Diversisporaceae</taxon>
        <taxon>Diversispora</taxon>
    </lineage>
</organism>
<dbReference type="Gene3D" id="3.90.320.10">
    <property type="match status" value="1"/>
</dbReference>
<evidence type="ECO:0000256" key="6">
    <source>
        <dbReference type="ARBA" id="ARBA00022723"/>
    </source>
</evidence>
<evidence type="ECO:0000256" key="14">
    <source>
        <dbReference type="ARBA" id="ARBA00023125"/>
    </source>
</evidence>
<evidence type="ECO:0000256" key="19">
    <source>
        <dbReference type="RuleBase" id="RU367041"/>
    </source>
</evidence>
<comment type="cofactor">
    <cofactor evidence="1">
        <name>[4Fe-4S] cluster</name>
        <dbReference type="ChEBI" id="CHEBI:49883"/>
    </cofactor>
</comment>
<dbReference type="CDD" id="cd18808">
    <property type="entry name" value="SF1_C_Upf1"/>
    <property type="match status" value="1"/>
</dbReference>
<sequence>MTGKRRKFELESIPNKKIKVTHVNDAALTEQPVNNFRKLEVFQIQWSQYFSQGITQNERVIVLIDNMSEFCYLHLRNDWIETSISEGNIVNVFGQFDDDNKCIIDNSQGLLIVNPDVLISATSVADSFACMRKGILSDRVNGNFTYSPALVYGSLFHELIQTCLMNQDFTRNFMESEVERMVKGSIEKLYSTNLIEYDVIIDLIDAIPIIQAWSDKFIGEIPKSIDEHLSISKVKPTLCISKILDIEEHICSTTYGLKGKIDASVEVKVSENGLLKKLIMPFEIKTSRNTSPSHFAQTVFYCLMMSDHYNVNVSSGLLYYLKSQTEETGKMIKVPVVPHELRSLIIQRNKMAWFSSEKMSLPPVIKNKFQCGNCNLNTSCFLYHKACEKGTGESSGVANLFEKLVSHLQGHHLEFFNKWNELITLEEDMYRFQPEIWNMQASLISDDDMCLKNMYLEPKSIKQNGEGNRQIKCKFICQRVCVNLIFDSQFCIGDHVIISSEKENRTVANGYIEDITSNYIYVSLDRIPRCYPKRMDDFEIESCHSFIGLPEMGSSTNYLKMGITDTLYRIYKNELTSNMKLVRQNLVSLLVDEETAKLRKLIVDFKPPRFNQTNEMSLDLNDMKTLNEDQITAVKLSLNAEDYAIILGMPGTGKSTTIVQIIKALVKNGKSVLLAAYTHSAVDNILFKLIDENIDILRLGTKAKVRPDIWPFMLDIEEFDNVNKFRSFIESKQLIATTCLGINHYIFSKRRFDYCIIDEATQVTLPICVGPLRFANKFLLVGDDFQLPPLVRDREAIEKGMGKSLFTTLIERHTQAFTKLRYQYRMHEEIMNLSNCLIYDYKMLCGTPNDPNHYLTIPKWNEDFLSQFHKDKDNHCSKECWLRKVIDPQHPVVMVDTDSLEANESRGLNQNVIEASLVEQCVKAMVVGGVHQKEIGIITPFRHQIKLLTQKFKGLTDIEISTVDKFQGREKEVIVISLVKANTDNKVSDILKDYRRLNVAITRARSKLIIFGSISTVSASELVRHIIDHIKNSQTLYKLSDKNTPYWHIIPKTDLLSRNLESASKVNKVNKVNKQPKNITGSPEVLLKNNQLLRDIAINLKST</sequence>
<dbReference type="PANTHER" id="PTHR10887">
    <property type="entry name" value="DNA2/NAM7 HELICASE FAMILY"/>
    <property type="match status" value="1"/>
</dbReference>
<feature type="domain" description="DNA2/NAM7 helicase helicase" evidence="22">
    <location>
        <begin position="726"/>
        <end position="791"/>
    </location>
</feature>
<dbReference type="GO" id="GO:0003677">
    <property type="term" value="F:DNA binding"/>
    <property type="evidence" value="ECO:0007669"/>
    <property type="project" value="UniProtKB-UniRule"/>
</dbReference>
<dbReference type="OrthoDB" id="6513042at2759"/>
<dbReference type="Pfam" id="PF13087">
    <property type="entry name" value="AAA_12"/>
    <property type="match status" value="1"/>
</dbReference>
<dbReference type="Pfam" id="PF01930">
    <property type="entry name" value="Cas_Cas4"/>
    <property type="match status" value="1"/>
</dbReference>
<dbReference type="InterPro" id="IPR014808">
    <property type="entry name" value="DNA_replication_fac_Dna2_N"/>
</dbReference>
<evidence type="ECO:0000256" key="17">
    <source>
        <dbReference type="ARBA" id="ARBA00023268"/>
    </source>
</evidence>
<evidence type="ECO:0000256" key="8">
    <source>
        <dbReference type="ARBA" id="ARBA00022763"/>
    </source>
</evidence>
<comment type="subcellular location">
    <subcellularLocation>
        <location evidence="19">Nucleus</location>
    </subcellularLocation>
    <subcellularLocation>
        <location evidence="19">Chromosome</location>
    </subcellularLocation>
</comment>
<keyword evidence="7 19" id="KW-0547">Nucleotide-binding</keyword>
<dbReference type="EC" id="3.6.4.12" evidence="19"/>
<feature type="domain" description="DNA2/NAM7 helicase-like C-terminal" evidence="23">
    <location>
        <begin position="802"/>
        <end position="1013"/>
    </location>
</feature>
<evidence type="ECO:0000256" key="7">
    <source>
        <dbReference type="ARBA" id="ARBA00022741"/>
    </source>
</evidence>
<dbReference type="SUPFAM" id="SSF52540">
    <property type="entry name" value="P-loop containing nucleoside triphosphate hydrolases"/>
    <property type="match status" value="1"/>
</dbReference>
<evidence type="ECO:0000256" key="9">
    <source>
        <dbReference type="ARBA" id="ARBA00022801"/>
    </source>
</evidence>
<dbReference type="InterPro" id="IPR026851">
    <property type="entry name" value="Dna2/JHS1_DEXXQ-box"/>
</dbReference>
<evidence type="ECO:0000259" key="22">
    <source>
        <dbReference type="Pfam" id="PF13086"/>
    </source>
</evidence>
<dbReference type="CDD" id="cd18041">
    <property type="entry name" value="DEXXQc_DNA2"/>
    <property type="match status" value="1"/>
</dbReference>
<feature type="domain" description="DNA2/NAM7 helicase helicase" evidence="22">
    <location>
        <begin position="626"/>
        <end position="712"/>
    </location>
</feature>
<evidence type="ECO:0000256" key="16">
    <source>
        <dbReference type="ARBA" id="ARBA00023242"/>
    </source>
</evidence>
<evidence type="ECO:0000256" key="1">
    <source>
        <dbReference type="ARBA" id="ARBA00001966"/>
    </source>
</evidence>
<evidence type="ECO:0000256" key="5">
    <source>
        <dbReference type="ARBA" id="ARBA00022722"/>
    </source>
</evidence>
<dbReference type="GO" id="GO:0046872">
    <property type="term" value="F:metal ion binding"/>
    <property type="evidence" value="ECO:0007669"/>
    <property type="project" value="UniProtKB-UniRule"/>
</dbReference>
<dbReference type="InterPro" id="IPR047187">
    <property type="entry name" value="SF1_C_Upf1"/>
</dbReference>
<dbReference type="EC" id="3.1.-.-" evidence="19"/>
<dbReference type="GO" id="GO:0033567">
    <property type="term" value="P:DNA replication, Okazaki fragment processing"/>
    <property type="evidence" value="ECO:0007669"/>
    <property type="project" value="UniProtKB-UniRule"/>
</dbReference>
<keyword evidence="16 19" id="KW-0539">Nucleus</keyword>
<dbReference type="PANTHER" id="PTHR10887:SF433">
    <property type="entry name" value="DNA REPLICATION ATP-DEPENDENT HELICASE_NUCLEASE DNA2"/>
    <property type="match status" value="1"/>
</dbReference>
<dbReference type="GO" id="GO:0051539">
    <property type="term" value="F:4 iron, 4 sulfur cluster binding"/>
    <property type="evidence" value="ECO:0007669"/>
    <property type="project" value="UniProtKB-UniRule"/>
</dbReference>
<evidence type="ECO:0000256" key="15">
    <source>
        <dbReference type="ARBA" id="ARBA00023204"/>
    </source>
</evidence>
<feature type="domain" description="DUF83" evidence="20">
    <location>
        <begin position="277"/>
        <end position="381"/>
    </location>
</feature>
<evidence type="ECO:0000256" key="4">
    <source>
        <dbReference type="ARBA" id="ARBA00022705"/>
    </source>
</evidence>
<dbReference type="InterPro" id="IPR022765">
    <property type="entry name" value="Dna2/Cas4_DUF83"/>
</dbReference>
<keyword evidence="8 19" id="KW-0227">DNA damage</keyword>
<keyword evidence="15 19" id="KW-0234">DNA repair</keyword>
<dbReference type="GO" id="GO:0006281">
    <property type="term" value="P:DNA repair"/>
    <property type="evidence" value="ECO:0007669"/>
    <property type="project" value="UniProtKB-KW"/>
</dbReference>
<evidence type="ECO:0000256" key="3">
    <source>
        <dbReference type="ARBA" id="ARBA00022485"/>
    </source>
</evidence>
<evidence type="ECO:0000313" key="25">
    <source>
        <dbReference type="Proteomes" id="UP000266861"/>
    </source>
</evidence>
<dbReference type="GO" id="GO:0017108">
    <property type="term" value="F:5'-flap endonuclease activity"/>
    <property type="evidence" value="ECO:0007669"/>
    <property type="project" value="UniProtKB-UniRule"/>
</dbReference>
<comment type="catalytic activity">
    <reaction evidence="18 19">
        <text>ATP + H2O = ADP + phosphate + H(+)</text>
        <dbReference type="Rhea" id="RHEA:13065"/>
        <dbReference type="ChEBI" id="CHEBI:15377"/>
        <dbReference type="ChEBI" id="CHEBI:15378"/>
        <dbReference type="ChEBI" id="CHEBI:30616"/>
        <dbReference type="ChEBI" id="CHEBI:43474"/>
        <dbReference type="ChEBI" id="CHEBI:456216"/>
        <dbReference type="EC" id="3.6.4.12"/>
    </reaction>
</comment>